<comment type="similarity">
    <text evidence="3">Belongs to the ATPase A chain family.</text>
</comment>
<evidence type="ECO:0000256" key="10">
    <source>
        <dbReference type="ARBA" id="ARBA00022989"/>
    </source>
</evidence>
<evidence type="ECO:0000256" key="1">
    <source>
        <dbReference type="ARBA" id="ARBA00002070"/>
    </source>
</evidence>
<dbReference type="SUPFAM" id="SSF81336">
    <property type="entry name" value="F1F0 ATP synthase subunit A"/>
    <property type="match status" value="1"/>
</dbReference>
<evidence type="ECO:0000256" key="12">
    <source>
        <dbReference type="ARBA" id="ARBA00023136"/>
    </source>
</evidence>
<comment type="subunit">
    <text evidence="4">F-type ATPases have 2 components, CF(1) - the catalytic core - and CF(0) - the membrane proton channel. CF(1) has five subunits: alpha(3), beta(3), gamma(1), delta(1), epsilon(1). CF(0) has three main subunits: a, b and c.</text>
</comment>
<dbReference type="InterPro" id="IPR000568">
    <property type="entry name" value="ATP_synth_F0_asu"/>
</dbReference>
<keyword evidence="7 15" id="KW-0812">Transmembrane</keyword>
<evidence type="ECO:0000256" key="11">
    <source>
        <dbReference type="ARBA" id="ARBA00023065"/>
    </source>
</evidence>
<dbReference type="CDD" id="cd00310">
    <property type="entry name" value="ATP-synt_Fo_a_6"/>
    <property type="match status" value="1"/>
</dbReference>
<protein>
    <recommendedName>
        <fullName evidence="14">ATP synthase subunit a</fullName>
    </recommendedName>
</protein>
<dbReference type="EMBL" id="MF410966">
    <property type="protein sequence ID" value="ATN41227.1"/>
    <property type="molecule type" value="Genomic_DNA"/>
</dbReference>
<evidence type="ECO:0000256" key="7">
    <source>
        <dbReference type="ARBA" id="ARBA00022692"/>
    </source>
</evidence>
<feature type="transmembrane region" description="Helical" evidence="15">
    <location>
        <begin position="193"/>
        <end position="223"/>
    </location>
</feature>
<organism evidence="16">
    <name type="scientific">Diptera sp. 53 LC-2017</name>
    <dbReference type="NCBI Taxonomy" id="2030330"/>
    <lineage>
        <taxon>Eukaryota</taxon>
        <taxon>Metazoa</taxon>
        <taxon>Ecdysozoa</taxon>
        <taxon>Arthropoda</taxon>
        <taxon>Hexapoda</taxon>
        <taxon>Insecta</taxon>
        <taxon>Pterygota</taxon>
        <taxon>Neoptera</taxon>
        <taxon>Endopterygota</taxon>
        <taxon>Diptera</taxon>
    </lineage>
</organism>
<keyword evidence="11" id="KW-0406">Ion transport</keyword>
<dbReference type="AlphaFoldDB" id="A0A2D1CQ00"/>
<dbReference type="InterPro" id="IPR023011">
    <property type="entry name" value="ATP_synth_F0_asu_AS"/>
</dbReference>
<dbReference type="Pfam" id="PF00119">
    <property type="entry name" value="ATP-synt_A"/>
    <property type="match status" value="1"/>
</dbReference>
<reference evidence="16" key="1">
    <citation type="journal article" date="2017" name="Mol. Ecol.">
        <title>Shotgun mitogenomics across body size classes in a local assemblage of tropical Diptera: Phylogeny, species diversity and mitochondrial abundance spectrum.</title>
        <authorList>
            <person name="Choo L.Q."/>
            <person name="Crampton-Platt A."/>
            <person name="Vogler A.P."/>
        </authorList>
    </citation>
    <scope>NUCLEOTIDE SEQUENCE</scope>
</reference>
<feature type="transmembrane region" description="Helical" evidence="15">
    <location>
        <begin position="20"/>
        <end position="40"/>
    </location>
</feature>
<proteinExistence type="inferred from homology"/>
<gene>
    <name evidence="16" type="primary">atp6</name>
</gene>
<evidence type="ECO:0000256" key="14">
    <source>
        <dbReference type="RuleBase" id="RU004450"/>
    </source>
</evidence>
<keyword evidence="16" id="KW-0496">Mitochondrion</keyword>
<evidence type="ECO:0000256" key="3">
    <source>
        <dbReference type="ARBA" id="ARBA00006810"/>
    </source>
</evidence>
<feature type="transmembrane region" description="Helical" evidence="15">
    <location>
        <begin position="70"/>
        <end position="96"/>
    </location>
</feature>
<evidence type="ECO:0000256" key="4">
    <source>
        <dbReference type="ARBA" id="ARBA00011648"/>
    </source>
</evidence>
<evidence type="ECO:0000256" key="8">
    <source>
        <dbReference type="ARBA" id="ARBA00022781"/>
    </source>
</evidence>
<feature type="transmembrane region" description="Helical" evidence="15">
    <location>
        <begin position="140"/>
        <end position="158"/>
    </location>
</feature>
<evidence type="ECO:0000256" key="15">
    <source>
        <dbReference type="SAM" id="Phobius"/>
    </source>
</evidence>
<dbReference type="PANTHER" id="PTHR11410">
    <property type="entry name" value="ATP SYNTHASE SUBUNIT A"/>
    <property type="match status" value="1"/>
</dbReference>
<comment type="subcellular location">
    <subcellularLocation>
        <location evidence="2">Membrane</location>
        <topology evidence="2">Multi-pass membrane protein</topology>
    </subcellularLocation>
    <subcellularLocation>
        <location evidence="14">Mitochondrion inner membrane</location>
        <topology evidence="14">Multi-pass membrane protein</topology>
    </subcellularLocation>
</comment>
<keyword evidence="6" id="KW-0138">CF(0)</keyword>
<keyword evidence="9" id="KW-0999">Mitochondrion inner membrane</keyword>
<evidence type="ECO:0000256" key="5">
    <source>
        <dbReference type="ARBA" id="ARBA00022448"/>
    </source>
</evidence>
<dbReference type="GO" id="GO:0046933">
    <property type="term" value="F:proton-transporting ATP synthase activity, rotational mechanism"/>
    <property type="evidence" value="ECO:0007669"/>
    <property type="project" value="TreeGrafter"/>
</dbReference>
<evidence type="ECO:0000256" key="6">
    <source>
        <dbReference type="ARBA" id="ARBA00022547"/>
    </source>
</evidence>
<dbReference type="InterPro" id="IPR045083">
    <property type="entry name" value="ATP_synth_F0_asu_bact/mt"/>
</dbReference>
<dbReference type="GO" id="GO:0005743">
    <property type="term" value="C:mitochondrial inner membrane"/>
    <property type="evidence" value="ECO:0007669"/>
    <property type="project" value="UniProtKB-SubCell"/>
</dbReference>
<dbReference type="PROSITE" id="PS00449">
    <property type="entry name" value="ATPASE_A"/>
    <property type="match status" value="1"/>
</dbReference>
<geneLocation type="mitochondrion" evidence="16"/>
<dbReference type="GO" id="GO:0045259">
    <property type="term" value="C:proton-transporting ATP synthase complex"/>
    <property type="evidence" value="ECO:0007669"/>
    <property type="project" value="UniProtKB-KW"/>
</dbReference>
<evidence type="ECO:0000256" key="9">
    <source>
        <dbReference type="ARBA" id="ARBA00022792"/>
    </source>
</evidence>
<evidence type="ECO:0000256" key="13">
    <source>
        <dbReference type="ARBA" id="ARBA00023310"/>
    </source>
</evidence>
<keyword evidence="5" id="KW-0813">Transport</keyword>
<dbReference type="Gene3D" id="1.20.120.220">
    <property type="entry name" value="ATP synthase, F0 complex, subunit A"/>
    <property type="match status" value="1"/>
</dbReference>
<keyword evidence="12 15" id="KW-0472">Membrane</keyword>
<dbReference type="NCBIfam" id="TIGR01131">
    <property type="entry name" value="ATP_synt_6_or_A"/>
    <property type="match status" value="1"/>
</dbReference>
<evidence type="ECO:0000313" key="16">
    <source>
        <dbReference type="EMBL" id="ATN41227.1"/>
    </source>
</evidence>
<dbReference type="PRINTS" id="PR00123">
    <property type="entry name" value="ATPASEA"/>
</dbReference>
<feature type="transmembrane region" description="Helical" evidence="15">
    <location>
        <begin position="102"/>
        <end position="120"/>
    </location>
</feature>
<evidence type="ECO:0000256" key="2">
    <source>
        <dbReference type="ARBA" id="ARBA00004141"/>
    </source>
</evidence>
<keyword evidence="13" id="KW-0066">ATP synthesis</keyword>
<dbReference type="InterPro" id="IPR035908">
    <property type="entry name" value="F0_ATP_A_sf"/>
</dbReference>
<accession>A0A2D1CQ00</accession>
<dbReference type="PANTHER" id="PTHR11410:SF0">
    <property type="entry name" value="ATP SYNTHASE SUBUNIT A"/>
    <property type="match status" value="1"/>
</dbReference>
<sequence>MMTNLFSMFDPSTNLFYFNLSLNWLSMIILMMIMPMKFWLMNNNISMIFKKFIITLNKEMKMIINKKKNLNFNLILISLMFIIMVNNFMGLFPYIFTCTSHMNINLSMALPIWLSMMLYLMMNKLNNMFIHLVPQNTPNLLIPFMVMIESISLIIRPITLTIRLTANMIAGHLLLTLMSSLSKNLSKIFISLLIVFQTILMSLEMAVSIIQAYVFTILITLYLSEI</sequence>
<keyword evidence="8" id="KW-0375">Hydrogen ion transport</keyword>
<keyword evidence="10 15" id="KW-1133">Transmembrane helix</keyword>
<comment type="function">
    <text evidence="1">Mitochondrial membrane ATP synthase (F(1)F(0) ATP synthase or Complex V) produces ATP from ADP in the presence of a proton gradient across the membrane which is generated by electron transport complexes of the respiratory chain. F-type ATPases consist of two structural domains, F(1) - containing the extramembraneous catalytic core and F(0) - containing the membrane proton channel, linked together by a central stalk and a peripheral stalk. During catalysis, ATP synthesis in the catalytic domain of F(1) is coupled via a rotary mechanism of the central stalk subunits to proton translocation. Key component of the proton channel; it may play a direct role in the translocation of protons across the membrane.</text>
</comment>
<name>A0A2D1CQ00_9DIPT</name>